<protein>
    <recommendedName>
        <fullName evidence="14">Cullin-4B</fullName>
    </recommendedName>
</protein>
<keyword evidence="7" id="KW-0597">Phosphoprotein</keyword>
<evidence type="ECO:0000256" key="6">
    <source>
        <dbReference type="ARBA" id="ARBA00022499"/>
    </source>
</evidence>
<dbReference type="GO" id="GO:0031464">
    <property type="term" value="C:Cul4A-RING E3 ubiquitin ligase complex"/>
    <property type="evidence" value="ECO:0007669"/>
    <property type="project" value="UniProtKB-ARBA"/>
</dbReference>
<keyword evidence="8" id="KW-0227">DNA damage</keyword>
<dbReference type="FunFam" id="1.20.1310.10:FF:000004">
    <property type="entry name" value="Cullin 4B"/>
    <property type="match status" value="1"/>
</dbReference>
<dbReference type="FunFam" id="1.20.1310.10:FF:000059">
    <property type="entry name" value="Cullin-4B"/>
    <property type="match status" value="1"/>
</dbReference>
<evidence type="ECO:0000256" key="13">
    <source>
        <dbReference type="ARBA" id="ARBA00023306"/>
    </source>
</evidence>
<evidence type="ECO:0000256" key="17">
    <source>
        <dbReference type="SAM" id="MobiDB-lite"/>
    </source>
</evidence>
<dbReference type="Gene3D" id="1.10.10.10">
    <property type="entry name" value="Winged helix-like DNA-binding domain superfamily/Winged helix DNA-binding domain"/>
    <property type="match status" value="1"/>
</dbReference>
<dbReference type="InterPro" id="IPR059120">
    <property type="entry name" value="Cullin-like_AB"/>
</dbReference>
<dbReference type="FunFam" id="1.20.1310.10:FF:000008">
    <property type="entry name" value="Cullin 4B"/>
    <property type="match status" value="1"/>
</dbReference>
<accession>A0A226EUI2</accession>
<dbReference type="InterPro" id="IPR036388">
    <property type="entry name" value="WH-like_DNA-bd_sf"/>
</dbReference>
<dbReference type="GO" id="GO:0042254">
    <property type="term" value="P:ribosome biogenesis"/>
    <property type="evidence" value="ECO:0007669"/>
    <property type="project" value="UniProtKB-ARBA"/>
</dbReference>
<dbReference type="Pfam" id="PF10557">
    <property type="entry name" value="Cullin_Nedd8"/>
    <property type="match status" value="1"/>
</dbReference>
<evidence type="ECO:0000256" key="2">
    <source>
        <dbReference type="ARBA" id="ARBA00004496"/>
    </source>
</evidence>
<dbReference type="InterPro" id="IPR016159">
    <property type="entry name" value="Cullin_repeat-like_dom_sf"/>
</dbReference>
<feature type="domain" description="Cullin family profile" evidence="18">
    <location>
        <begin position="406"/>
        <end position="636"/>
    </location>
</feature>
<evidence type="ECO:0000256" key="8">
    <source>
        <dbReference type="ARBA" id="ARBA00022763"/>
    </source>
</evidence>
<feature type="region of interest" description="Disordered" evidence="17">
    <location>
        <begin position="1"/>
        <end position="25"/>
    </location>
</feature>
<evidence type="ECO:0000256" key="14">
    <source>
        <dbReference type="ARBA" id="ARBA00068305"/>
    </source>
</evidence>
<keyword evidence="9" id="KW-0833">Ubl conjugation pathway</keyword>
<dbReference type="SUPFAM" id="SSF75632">
    <property type="entry name" value="Cullin homology domain"/>
    <property type="match status" value="1"/>
</dbReference>
<evidence type="ECO:0000256" key="10">
    <source>
        <dbReference type="ARBA" id="ARBA00022843"/>
    </source>
</evidence>
<evidence type="ECO:0000256" key="5">
    <source>
        <dbReference type="ARBA" id="ARBA00022490"/>
    </source>
</evidence>
<dbReference type="Proteomes" id="UP000198287">
    <property type="component" value="Unassembled WGS sequence"/>
</dbReference>
<keyword evidence="13" id="KW-0131">Cell cycle</keyword>
<evidence type="ECO:0000256" key="15">
    <source>
        <dbReference type="PROSITE-ProRule" id="PRU00330"/>
    </source>
</evidence>
<dbReference type="GO" id="GO:0005634">
    <property type="term" value="C:nucleus"/>
    <property type="evidence" value="ECO:0007669"/>
    <property type="project" value="UniProtKB-SubCell"/>
</dbReference>
<evidence type="ECO:0000256" key="16">
    <source>
        <dbReference type="RuleBase" id="RU003829"/>
    </source>
</evidence>
<dbReference type="Gene3D" id="3.30.230.130">
    <property type="entry name" value="Cullin, Chain C, Domain 2"/>
    <property type="match status" value="1"/>
</dbReference>
<dbReference type="GO" id="GO:0006511">
    <property type="term" value="P:ubiquitin-dependent protein catabolic process"/>
    <property type="evidence" value="ECO:0007669"/>
    <property type="project" value="InterPro"/>
</dbReference>
<keyword evidence="20" id="KW-1185">Reference proteome</keyword>
<evidence type="ECO:0000256" key="1">
    <source>
        <dbReference type="ARBA" id="ARBA00004123"/>
    </source>
</evidence>
<dbReference type="SUPFAM" id="SSF74788">
    <property type="entry name" value="Cullin repeat-like"/>
    <property type="match status" value="1"/>
</dbReference>
<dbReference type="PROSITE" id="PS50069">
    <property type="entry name" value="CULLIN_2"/>
    <property type="match status" value="1"/>
</dbReference>
<proteinExistence type="inferred from homology"/>
<gene>
    <name evidence="19" type="ORF">Fcan01_04646</name>
</gene>
<dbReference type="InterPro" id="IPR036317">
    <property type="entry name" value="Cullin_homology_sf"/>
</dbReference>
<keyword evidence="6" id="KW-1017">Isopeptide bond</keyword>
<dbReference type="GO" id="GO:0016567">
    <property type="term" value="P:protein ubiquitination"/>
    <property type="evidence" value="ECO:0007669"/>
    <property type="project" value="UniProtKB-ARBA"/>
</dbReference>
<dbReference type="Pfam" id="PF26557">
    <property type="entry name" value="Cullin_AB"/>
    <property type="match status" value="1"/>
</dbReference>
<dbReference type="PROSITE" id="PS01256">
    <property type="entry name" value="CULLIN_1"/>
    <property type="match status" value="1"/>
</dbReference>
<dbReference type="PANTHER" id="PTHR11932">
    <property type="entry name" value="CULLIN"/>
    <property type="match status" value="1"/>
</dbReference>
<dbReference type="GO" id="GO:0031465">
    <property type="term" value="C:Cul4B-RING E3 ubiquitin ligase complex"/>
    <property type="evidence" value="ECO:0007669"/>
    <property type="project" value="UniProtKB-ARBA"/>
</dbReference>
<dbReference type="EMBL" id="LNIX01000002">
    <property type="protein sequence ID" value="OXA61179.1"/>
    <property type="molecule type" value="Genomic_DNA"/>
</dbReference>
<dbReference type="InterPro" id="IPR036390">
    <property type="entry name" value="WH_DNA-bd_sf"/>
</dbReference>
<dbReference type="FunFam" id="1.10.10.10:FF:000050">
    <property type="entry name" value="Cullin 4B"/>
    <property type="match status" value="1"/>
</dbReference>
<dbReference type="InterPro" id="IPR016158">
    <property type="entry name" value="Cullin_homology"/>
</dbReference>
<comment type="pathway">
    <text evidence="3">Protein modification; protein ubiquitination.</text>
</comment>
<keyword evidence="11" id="KW-0234">DNA repair</keyword>
<evidence type="ECO:0000256" key="12">
    <source>
        <dbReference type="ARBA" id="ARBA00023242"/>
    </source>
</evidence>
<evidence type="ECO:0000256" key="4">
    <source>
        <dbReference type="ARBA" id="ARBA00006019"/>
    </source>
</evidence>
<evidence type="ECO:0000259" key="18">
    <source>
        <dbReference type="PROSITE" id="PS50069"/>
    </source>
</evidence>
<evidence type="ECO:0000256" key="9">
    <source>
        <dbReference type="ARBA" id="ARBA00022786"/>
    </source>
</evidence>
<keyword evidence="12" id="KW-0539">Nucleus</keyword>
<dbReference type="InterPro" id="IPR016157">
    <property type="entry name" value="Cullin_CS"/>
</dbReference>
<name>A0A226EUI2_FOLCA</name>
<dbReference type="OrthoDB" id="27073at2759"/>
<dbReference type="SMART" id="SM00182">
    <property type="entry name" value="CULLIN"/>
    <property type="match status" value="1"/>
</dbReference>
<dbReference type="InterPro" id="IPR019559">
    <property type="entry name" value="Cullin_neddylation_domain"/>
</dbReference>
<dbReference type="InterPro" id="IPR045093">
    <property type="entry name" value="Cullin"/>
</dbReference>
<sequence>MTSTMCDDSPEQKRPNFSLVNNSATNGISRTSNVTQLKSGGTKKLVIKNFREKPKLSDDYQAETWRRLQESVIAIQTSTRISHCLEELYQAVENMCSYKMAPQLYDNLKDVIEMHVRDNVEPYIRGVQDRKIFLKEMEGCWQAHCHQMILIRSIFLYLDRRYVLQTPSVPSIWDMGLDLFRKHVIGQQLAQTRTVDGLLMLIESERQGDVVDRSLLKSLLRMLSDLQIYQDVFEHRFLQATDALYTAEGRRLMQELEVPEYLAHVDKRISEENERVLHYLDVGTRWALIHTVERQLISEHLSSILGKGLESLLDNNRIQDLTLMFNLYNRVKNGLIELCSQFNSYIKKKGRIIVIDPEKDKSMVQDLLDFKDKMDNIVLSCFGKNEKFVNSVKEAFEFFINQRPNKPAELIAKFVDSKLRAGNKEATEEELERLLDKIMVIFRFIHGKDVFEAFYKKDLAKRLLVGKSASVDAEKSMLSKLKQECGGAFTSKLEGMFKDMELSRDINVAFKQHTSNLKSNFESSIDLTVNILTMGYWPTYPLVEVNLPKEMVQYQEIFNKFYLGKHSGRKLQWQPTLGHCMLRATFENGKKELQVSLFQGLVLLLFNDLGQLSLEEIKTGTNIEDGELKRTLQSLACGKARVLHKSPKGKDVEDGDKFEFNSEFANKLFRVKINQIQMKETNEEQKATEERVFQDRQYQIDAAIVRIMKMRKTLSHQLLVSELYNQLKFPVTPVDLKKRIESLIDRDYMARDKENTKQYNYVA</sequence>
<evidence type="ECO:0000313" key="20">
    <source>
        <dbReference type="Proteomes" id="UP000198287"/>
    </source>
</evidence>
<dbReference type="GO" id="GO:0005737">
    <property type="term" value="C:cytoplasm"/>
    <property type="evidence" value="ECO:0007669"/>
    <property type="project" value="UniProtKB-SubCell"/>
</dbReference>
<dbReference type="GO" id="GO:0031625">
    <property type="term" value="F:ubiquitin protein ligase binding"/>
    <property type="evidence" value="ECO:0007669"/>
    <property type="project" value="InterPro"/>
</dbReference>
<keyword evidence="10" id="KW-0832">Ubl conjugation</keyword>
<dbReference type="FunFam" id="1.20.1310.10:FF:000003">
    <property type="entry name" value="Cullin 4A"/>
    <property type="match status" value="1"/>
</dbReference>
<evidence type="ECO:0000256" key="11">
    <source>
        <dbReference type="ARBA" id="ARBA00023204"/>
    </source>
</evidence>
<dbReference type="SMART" id="SM00884">
    <property type="entry name" value="Cullin_Nedd8"/>
    <property type="match status" value="1"/>
</dbReference>
<dbReference type="FunFam" id="3.30.230.130:FF:000001">
    <property type="entry name" value="Cullin 4A"/>
    <property type="match status" value="1"/>
</dbReference>
<dbReference type="Pfam" id="PF00888">
    <property type="entry name" value="Cullin"/>
    <property type="match status" value="1"/>
</dbReference>
<dbReference type="AlphaFoldDB" id="A0A226EUI2"/>
<dbReference type="Gene3D" id="1.20.1310.10">
    <property type="entry name" value="Cullin Repeats"/>
    <property type="match status" value="4"/>
</dbReference>
<dbReference type="SUPFAM" id="SSF46785">
    <property type="entry name" value="Winged helix' DNA-binding domain"/>
    <property type="match status" value="1"/>
</dbReference>
<dbReference type="STRING" id="158441.A0A226EUI2"/>
<evidence type="ECO:0000256" key="3">
    <source>
        <dbReference type="ARBA" id="ARBA00004906"/>
    </source>
</evidence>
<evidence type="ECO:0000256" key="7">
    <source>
        <dbReference type="ARBA" id="ARBA00022553"/>
    </source>
</evidence>
<dbReference type="OMA" id="NYQEQTW"/>
<evidence type="ECO:0000313" key="19">
    <source>
        <dbReference type="EMBL" id="OXA61179.1"/>
    </source>
</evidence>
<keyword evidence="5" id="KW-0963">Cytoplasm</keyword>
<comment type="caution">
    <text evidence="19">The sequence shown here is derived from an EMBL/GenBank/DDBJ whole genome shotgun (WGS) entry which is preliminary data.</text>
</comment>
<dbReference type="GO" id="GO:0006281">
    <property type="term" value="P:DNA repair"/>
    <property type="evidence" value="ECO:0007669"/>
    <property type="project" value="UniProtKB-KW"/>
</dbReference>
<comment type="subcellular location">
    <subcellularLocation>
        <location evidence="2">Cytoplasm</location>
    </subcellularLocation>
    <subcellularLocation>
        <location evidence="1">Nucleus</location>
    </subcellularLocation>
</comment>
<dbReference type="InterPro" id="IPR001373">
    <property type="entry name" value="Cullin_N"/>
</dbReference>
<comment type="similarity">
    <text evidence="4 15 16">Belongs to the cullin family.</text>
</comment>
<reference evidence="19 20" key="1">
    <citation type="submission" date="2015-12" db="EMBL/GenBank/DDBJ databases">
        <title>The genome of Folsomia candida.</title>
        <authorList>
            <person name="Faddeeva A."/>
            <person name="Derks M.F."/>
            <person name="Anvar Y."/>
            <person name="Smit S."/>
            <person name="Van Straalen N."/>
            <person name="Roelofs D."/>
        </authorList>
    </citation>
    <scope>NUCLEOTIDE SEQUENCE [LARGE SCALE GENOMIC DNA]</scope>
    <source>
        <strain evidence="19 20">VU population</strain>
        <tissue evidence="19">Whole body</tissue>
    </source>
</reference>
<organism evidence="19 20">
    <name type="scientific">Folsomia candida</name>
    <name type="common">Springtail</name>
    <dbReference type="NCBI Taxonomy" id="158441"/>
    <lineage>
        <taxon>Eukaryota</taxon>
        <taxon>Metazoa</taxon>
        <taxon>Ecdysozoa</taxon>
        <taxon>Arthropoda</taxon>
        <taxon>Hexapoda</taxon>
        <taxon>Collembola</taxon>
        <taxon>Entomobryomorpha</taxon>
        <taxon>Isotomoidea</taxon>
        <taxon>Isotomidae</taxon>
        <taxon>Proisotominae</taxon>
        <taxon>Folsomia</taxon>
    </lineage>
</organism>